<dbReference type="Pfam" id="PF05157">
    <property type="entry name" value="MshEN"/>
    <property type="match status" value="1"/>
</dbReference>
<dbReference type="Gene3D" id="3.30.300.160">
    <property type="entry name" value="Type II secretion system, protein E, N-terminal domain"/>
    <property type="match status" value="1"/>
</dbReference>
<evidence type="ECO:0000256" key="1">
    <source>
        <dbReference type="ARBA" id="ARBA00006611"/>
    </source>
</evidence>
<name>A0A9J6ZW58_9GAMM</name>
<evidence type="ECO:0000256" key="4">
    <source>
        <dbReference type="SAM" id="MobiDB-lite"/>
    </source>
</evidence>
<evidence type="ECO:0000256" key="2">
    <source>
        <dbReference type="ARBA" id="ARBA00022741"/>
    </source>
</evidence>
<keyword evidence="3" id="KW-0067">ATP-binding</keyword>
<reference evidence="6" key="1">
    <citation type="journal article" date="2022" name="Mol. Ecol. Resour.">
        <title>The complete and closed genome of the facultative generalist Candidatus Endoriftia persephone from deep-sea hydrothermal vents.</title>
        <authorList>
            <person name="de Oliveira A.L."/>
            <person name="Srivastava A."/>
            <person name="Espada-Hinojosa S."/>
            <person name="Bright M."/>
        </authorList>
    </citation>
    <scope>NUCLEOTIDE SEQUENCE</scope>
    <source>
        <strain evidence="6">Tica-EPR-9o50.N</strain>
    </source>
</reference>
<keyword evidence="7" id="KW-1185">Reference proteome</keyword>
<dbReference type="SMART" id="SM00382">
    <property type="entry name" value="AAA"/>
    <property type="match status" value="1"/>
</dbReference>
<dbReference type="InterPro" id="IPR027417">
    <property type="entry name" value="P-loop_NTPase"/>
</dbReference>
<organism evidence="6 7">
    <name type="scientific">Candidatus Endoriftia persephonae</name>
    <dbReference type="NCBI Taxonomy" id="393765"/>
    <lineage>
        <taxon>Bacteria</taxon>
        <taxon>Pseudomonadati</taxon>
        <taxon>Pseudomonadota</taxon>
        <taxon>Gammaproteobacteria</taxon>
        <taxon>Chromatiales</taxon>
        <taxon>Sedimenticolaceae</taxon>
        <taxon>Candidatus Endoriftia</taxon>
    </lineage>
</organism>
<dbReference type="Gene3D" id="3.40.50.300">
    <property type="entry name" value="P-loop containing nucleotide triphosphate hydrolases"/>
    <property type="match status" value="1"/>
</dbReference>
<dbReference type="Gene3D" id="1.10.40.70">
    <property type="match status" value="1"/>
</dbReference>
<dbReference type="AlphaFoldDB" id="A0A9J6ZW58"/>
<accession>A0A9J6ZW58</accession>
<dbReference type="PANTHER" id="PTHR30258">
    <property type="entry name" value="TYPE II SECRETION SYSTEM PROTEIN GSPE-RELATED"/>
    <property type="match status" value="1"/>
</dbReference>
<proteinExistence type="inferred from homology"/>
<dbReference type="CDD" id="cd01129">
    <property type="entry name" value="PulE-GspE-like"/>
    <property type="match status" value="1"/>
</dbReference>
<evidence type="ECO:0000313" key="6">
    <source>
        <dbReference type="EMBL" id="USF86965.1"/>
    </source>
</evidence>
<feature type="compositionally biased region" description="Low complexity" evidence="4">
    <location>
        <begin position="10"/>
        <end position="19"/>
    </location>
</feature>
<dbReference type="InterPro" id="IPR037257">
    <property type="entry name" value="T2SS_E_N_sf"/>
</dbReference>
<dbReference type="EMBL" id="CP090569">
    <property type="protein sequence ID" value="USF86965.1"/>
    <property type="molecule type" value="Genomic_DNA"/>
</dbReference>
<evidence type="ECO:0000256" key="3">
    <source>
        <dbReference type="ARBA" id="ARBA00022840"/>
    </source>
</evidence>
<gene>
    <name evidence="6" type="ORF">L0Y14_12590</name>
</gene>
<evidence type="ECO:0000313" key="7">
    <source>
        <dbReference type="Proteomes" id="UP001056649"/>
    </source>
</evidence>
<dbReference type="Proteomes" id="UP001056649">
    <property type="component" value="Chromosome"/>
</dbReference>
<sequence>MTTDVSIKGQPSPSASPQQKASLLDSGIGGYLVQTGRLRREEAENALRIFSEQQSESSFAVLLVRMGMLSGQELAQAQSAFHGIPLIDESEFPERLPYGSRISLAFLNRNLCVPVQEDEAGLMVAMADPDNPYLLEALRMVSGCEVVPRVGVVSEIEAAFRQRYTETDEEAAARGEVGRLGAVGDDDIEHLKELASEAPVIKLVNQLIQQAVNQQASDIHIEPFEQSLKVRYRIDGIMREIEDAPAEVAAAVVSRVKILANLNIAERRLPQDGRFKIKVKGVWLDLRVSTVPTVYGESVVLRLLHSEGAGGDFKCLGFTREQEEKLRAALSIPHGIILVTGPTGSGKTTTLYAALNHLNTPERKILSVEDPVEYNIDGINQIQVKPQIGLTFSNALRSIVRQDPDVIMIGEMRDQETAAIAIQSALTGHLVLSTLHTNDAAGSITRLLDMGVDDFLLKSTLTAVLAQRLVRRLCDACKQPYRVGEELAQRLRLSASVEMETAQFYTAHGCEQCRGTGYIGRAAIVEIILLDDKIRDLIMARADSLSIARQARSANMLTLYEDGMAKAAKGVTTIEEILRVTRLD</sequence>
<dbReference type="PANTHER" id="PTHR30258:SF2">
    <property type="entry name" value="COMG OPERON PROTEIN 1"/>
    <property type="match status" value="1"/>
</dbReference>
<dbReference type="GO" id="GO:0005524">
    <property type="term" value="F:ATP binding"/>
    <property type="evidence" value="ECO:0007669"/>
    <property type="project" value="UniProtKB-KW"/>
</dbReference>
<comment type="similarity">
    <text evidence="1">Belongs to the GSP E family.</text>
</comment>
<keyword evidence="2" id="KW-0547">Nucleotide-binding</keyword>
<dbReference type="Gene3D" id="3.30.450.90">
    <property type="match status" value="1"/>
</dbReference>
<dbReference type="GO" id="GO:0016887">
    <property type="term" value="F:ATP hydrolysis activity"/>
    <property type="evidence" value="ECO:0007669"/>
    <property type="project" value="TreeGrafter"/>
</dbReference>
<dbReference type="GO" id="GO:0005886">
    <property type="term" value="C:plasma membrane"/>
    <property type="evidence" value="ECO:0007669"/>
    <property type="project" value="TreeGrafter"/>
</dbReference>
<dbReference type="PROSITE" id="PS00662">
    <property type="entry name" value="T2SP_E"/>
    <property type="match status" value="1"/>
</dbReference>
<dbReference type="FunFam" id="3.30.450.90:FF:000001">
    <property type="entry name" value="Type II secretion system ATPase GspE"/>
    <property type="match status" value="1"/>
</dbReference>
<evidence type="ECO:0000259" key="5">
    <source>
        <dbReference type="PROSITE" id="PS00662"/>
    </source>
</evidence>
<dbReference type="InterPro" id="IPR007831">
    <property type="entry name" value="T2SS_GspE_N"/>
</dbReference>
<dbReference type="FunFam" id="3.40.50.300:FF:000398">
    <property type="entry name" value="Type IV pilus assembly ATPase PilB"/>
    <property type="match status" value="1"/>
</dbReference>
<dbReference type="Pfam" id="PF00437">
    <property type="entry name" value="T2SSE"/>
    <property type="match status" value="1"/>
</dbReference>
<feature type="domain" description="Bacterial type II secretion system protein E" evidence="5">
    <location>
        <begin position="400"/>
        <end position="414"/>
    </location>
</feature>
<protein>
    <submittedName>
        <fullName evidence="6">GspE/PulE family protein</fullName>
    </submittedName>
</protein>
<dbReference type="KEGG" id="eps:L0Y14_12590"/>
<dbReference type="SUPFAM" id="SSF160246">
    <property type="entry name" value="EspE N-terminal domain-like"/>
    <property type="match status" value="1"/>
</dbReference>
<dbReference type="InterPro" id="IPR001482">
    <property type="entry name" value="T2SS/T4SS_dom"/>
</dbReference>
<dbReference type="RefSeq" id="WP_006475365.1">
    <property type="nucleotide sequence ID" value="NZ_CP090569.1"/>
</dbReference>
<dbReference type="SUPFAM" id="SSF52540">
    <property type="entry name" value="P-loop containing nucleoside triphosphate hydrolases"/>
    <property type="match status" value="1"/>
</dbReference>
<dbReference type="InterPro" id="IPR003593">
    <property type="entry name" value="AAA+_ATPase"/>
</dbReference>
<feature type="region of interest" description="Disordered" evidence="4">
    <location>
        <begin position="1"/>
        <end position="20"/>
    </location>
</feature>